<feature type="region of interest" description="Disordered" evidence="1">
    <location>
        <begin position="1240"/>
        <end position="1302"/>
    </location>
</feature>
<dbReference type="GO" id="GO:0005829">
    <property type="term" value="C:cytosol"/>
    <property type="evidence" value="ECO:0007669"/>
    <property type="project" value="TreeGrafter"/>
</dbReference>
<dbReference type="InterPro" id="IPR040385">
    <property type="entry name" value="RABL6"/>
</dbReference>
<accession>A0A1W0A9Z5</accession>
<keyword evidence="2" id="KW-1133">Transmembrane helix</keyword>
<feature type="compositionally biased region" description="Basic residues" evidence="1">
    <location>
        <begin position="976"/>
        <end position="989"/>
    </location>
</feature>
<feature type="compositionally biased region" description="Low complexity" evidence="1">
    <location>
        <begin position="954"/>
        <end position="968"/>
    </location>
</feature>
<feature type="compositionally biased region" description="Basic and acidic residues" evidence="1">
    <location>
        <begin position="571"/>
        <end position="590"/>
    </location>
</feature>
<evidence type="ECO:0000256" key="1">
    <source>
        <dbReference type="SAM" id="MobiDB-lite"/>
    </source>
</evidence>
<dbReference type="SUPFAM" id="SSF52540">
    <property type="entry name" value="P-loop containing nucleoside triphosphate hydrolases"/>
    <property type="match status" value="1"/>
</dbReference>
<protein>
    <submittedName>
        <fullName evidence="3">GTP-binding protein Parf</fullName>
    </submittedName>
</protein>
<feature type="region of interest" description="Disordered" evidence="1">
    <location>
        <begin position="823"/>
        <end position="869"/>
    </location>
</feature>
<dbReference type="Proteomes" id="UP000243217">
    <property type="component" value="Unassembled WGS sequence"/>
</dbReference>
<feature type="compositionally biased region" description="Basic and acidic residues" evidence="1">
    <location>
        <begin position="458"/>
        <end position="467"/>
    </location>
</feature>
<dbReference type="CDD" id="cd00882">
    <property type="entry name" value="Ras_like_GTPase"/>
    <property type="match status" value="1"/>
</dbReference>
<keyword evidence="2" id="KW-0472">Membrane</keyword>
<feature type="compositionally biased region" description="Polar residues" evidence="1">
    <location>
        <begin position="1264"/>
        <end position="1273"/>
    </location>
</feature>
<dbReference type="STRING" id="74557.A0A1W0A9Z5"/>
<keyword evidence="2" id="KW-0812">Transmembrane</keyword>
<feature type="compositionally biased region" description="Low complexity" evidence="1">
    <location>
        <begin position="468"/>
        <end position="493"/>
    </location>
</feature>
<feature type="compositionally biased region" description="Acidic residues" evidence="1">
    <location>
        <begin position="670"/>
        <end position="679"/>
    </location>
</feature>
<dbReference type="PANTHER" id="PTHR14932">
    <property type="entry name" value="RAS GTPASE-RELATED"/>
    <property type="match status" value="1"/>
</dbReference>
<proteinExistence type="predicted"/>
<feature type="compositionally biased region" description="Basic and acidic residues" evidence="1">
    <location>
        <begin position="689"/>
        <end position="700"/>
    </location>
</feature>
<evidence type="ECO:0000313" key="4">
    <source>
        <dbReference type="Proteomes" id="UP000243217"/>
    </source>
</evidence>
<gene>
    <name evidence="3" type="ORF">THRCLA_00977</name>
</gene>
<feature type="region of interest" description="Disordered" evidence="1">
    <location>
        <begin position="954"/>
        <end position="989"/>
    </location>
</feature>
<feature type="region of interest" description="Disordered" evidence="1">
    <location>
        <begin position="427"/>
        <end position="720"/>
    </location>
</feature>
<evidence type="ECO:0000313" key="3">
    <source>
        <dbReference type="EMBL" id="OQS07028.1"/>
    </source>
</evidence>
<sequence>MGNEASRPDVPADKVASATIRRMDKVIRKKVRGGVTYNMKLLIRGERGTGKTSLMARLQGQPIPETHIPTREIQTASIQWTMQSHEDTIKCELWDVVDVGIPKEEENEMEDPNAVGRHPIALVDAQSVDIYQNAHCVIFLMDITKYSTLEYVRSQLDHVPVHIPTLVIGTFRDLRKDENGGTPLKRAIFKEDVHTLLYGDHKDHKSATFRRPLEQHYFEASMANCYGLKALHTYLGVPYLHLKVATVKQQLRLLETELANTKHQVEMSIAKQKYSDFVSTIAGVDIRTGRRIASSNLTSEETKENAHEDDLEDLPERDVANAEVPVASPLKIVHDIKPIEPIVKAVEAPVVEKPKAPPPTPPQPQPKPVVERTSWAKNETLEDFQVKTDIDKFYSSDEESEVDSDEDVVVPTGIATAHLHRKKDFLYSDSDDDDVNNAMFQRPMVKNNKTTKARGRLSTKETKRTIEKAPSPKALSPKALSPKAAKPVAVPEPEAIPEKTPSLSPQDTKSESSSSESENADTISNVNTVHEGETHSIDSDKEVESVPHSTPAYIAVPPRSTIDQEEEEEVKDVHKDEVAVETQESHHEDAPSVTREVIVEASDDEVDEKEIVRPQPIVQSYAVDASDDDDDEPWATKSIQFSDDEDEFELPVRESISLEDGKKKPHVDKDDSDDEDEPELPVRESISLEDGKKKPHVDKVDSDDDDFEDCHTGEGNESEVNVLPHQVPQEAITDVLENIQPVESPVAVPSTTQLDFTPDSDSDGVIESKDVVFSDDDSPPLEVKSVEIPVTTAIPLPEAPISGLPSLPIVNITTSATVPVVARSSPVPKQTKTKTTKARRKLIVASSSDEDSPAPVVKPAVLIRPKSPPRDVDEFKVVQKTGSFWSDEDINDPPLAPVQTPKSTLRSAMPSLPSSFSIQSKPTPTPPPVQMNISILAAIEEAKRTAMEMLLEPTTRPSSISTPSPSVSAEVPEKKSRVKVKKGTKPKKAKTKKVMQVLDTLLVLITSVAANNESSCCAKCLAQPTVAGVDAVNWTACSSAKQVCCFDTACHSSNFGVPTFVSSEVTYDGSIASIPSGIYLQLSWPGAMVVKYLTLKKGQAKTAQVTNTSNIATATDNYFAICPLFEGSLYLRAFDSSGCDASLEMLVTVAAGNGTCSNSLPTTPPSVTSVPCDSIRGAITNGVCTCLQDYSDPPSCLKNSAWKQWGQVLTYCAGGASFITAVFGFYRLWKQRHAHQNDNHIIEQSPQTNSDTSPLEKSKEVHHTMTTPAQQLPVTLAPLKNTRDDSKASSSNGSSISEVYHSEDVHIHTGRFSDDRNSREFSL</sequence>
<feature type="compositionally biased region" description="Basic and acidic residues" evidence="1">
    <location>
        <begin position="530"/>
        <end position="545"/>
    </location>
</feature>
<evidence type="ECO:0000256" key="2">
    <source>
        <dbReference type="SAM" id="Phobius"/>
    </source>
</evidence>
<keyword evidence="4" id="KW-1185">Reference proteome</keyword>
<reference evidence="3 4" key="1">
    <citation type="journal article" date="2014" name="Genome Biol. Evol.">
        <title>The secreted proteins of Achlya hypogyna and Thraustotheca clavata identify the ancestral oomycete secretome and reveal gene acquisitions by horizontal gene transfer.</title>
        <authorList>
            <person name="Misner I."/>
            <person name="Blouin N."/>
            <person name="Leonard G."/>
            <person name="Richards T.A."/>
            <person name="Lane C.E."/>
        </authorList>
    </citation>
    <scope>NUCLEOTIDE SEQUENCE [LARGE SCALE GENOMIC DNA]</scope>
    <source>
        <strain evidence="3 4">ATCC 34112</strain>
    </source>
</reference>
<comment type="caution">
    <text evidence="3">The sequence shown here is derived from an EMBL/GenBank/DDBJ whole genome shotgun (WGS) entry which is preliminary data.</text>
</comment>
<organism evidence="3 4">
    <name type="scientific">Thraustotheca clavata</name>
    <dbReference type="NCBI Taxonomy" id="74557"/>
    <lineage>
        <taxon>Eukaryota</taxon>
        <taxon>Sar</taxon>
        <taxon>Stramenopiles</taxon>
        <taxon>Oomycota</taxon>
        <taxon>Saprolegniomycetes</taxon>
        <taxon>Saprolegniales</taxon>
        <taxon>Achlyaceae</taxon>
        <taxon>Thraustotheca</taxon>
    </lineage>
</organism>
<dbReference type="PANTHER" id="PTHR14932:SF1">
    <property type="entry name" value="RAB-LIKE PROTEIN 6"/>
    <property type="match status" value="1"/>
</dbReference>
<feature type="compositionally biased region" description="Low complexity" evidence="1">
    <location>
        <begin position="1288"/>
        <end position="1297"/>
    </location>
</feature>
<dbReference type="GO" id="GO:0005525">
    <property type="term" value="F:GTP binding"/>
    <property type="evidence" value="ECO:0007669"/>
    <property type="project" value="InterPro"/>
</dbReference>
<feature type="compositionally biased region" description="Polar residues" evidence="1">
    <location>
        <begin position="1242"/>
        <end position="1253"/>
    </location>
</feature>
<feature type="region of interest" description="Disordered" evidence="1">
    <location>
        <begin position="744"/>
        <end position="782"/>
    </location>
</feature>
<dbReference type="Gene3D" id="3.40.50.300">
    <property type="entry name" value="P-loop containing nucleotide triphosphate hydrolases"/>
    <property type="match status" value="1"/>
</dbReference>
<feature type="compositionally biased region" description="Basic residues" evidence="1">
    <location>
        <begin position="831"/>
        <end position="842"/>
    </location>
</feature>
<dbReference type="GO" id="GO:0005634">
    <property type="term" value="C:nucleus"/>
    <property type="evidence" value="ECO:0007669"/>
    <property type="project" value="TreeGrafter"/>
</dbReference>
<dbReference type="EMBL" id="JNBS01000285">
    <property type="protein sequence ID" value="OQS07028.1"/>
    <property type="molecule type" value="Genomic_DNA"/>
</dbReference>
<dbReference type="OrthoDB" id="207081at2759"/>
<feature type="transmembrane region" description="Helical" evidence="2">
    <location>
        <begin position="1208"/>
        <end position="1229"/>
    </location>
</feature>
<feature type="region of interest" description="Disordered" evidence="1">
    <location>
        <begin position="888"/>
        <end position="928"/>
    </location>
</feature>
<name>A0A1W0A9Z5_9STRA</name>
<feature type="compositionally biased region" description="Polar residues" evidence="1">
    <location>
        <begin position="900"/>
        <end position="922"/>
    </location>
</feature>
<feature type="compositionally biased region" description="Basic and acidic residues" evidence="1">
    <location>
        <begin position="1254"/>
        <end position="1263"/>
    </location>
</feature>
<dbReference type="InterPro" id="IPR027417">
    <property type="entry name" value="P-loop_NTPase"/>
</dbReference>